<dbReference type="RefSeq" id="WP_207500320.1">
    <property type="nucleotide sequence ID" value="NZ_FNIR01000003.1"/>
</dbReference>
<evidence type="ECO:0000313" key="2">
    <source>
        <dbReference type="EMBL" id="SDN99547.1"/>
    </source>
</evidence>
<evidence type="ECO:0000313" key="3">
    <source>
        <dbReference type="Proteomes" id="UP000199088"/>
    </source>
</evidence>
<name>A0A1H0FY11_9ACTN</name>
<dbReference type="PRINTS" id="PR00412">
    <property type="entry name" value="EPOXHYDRLASE"/>
</dbReference>
<dbReference type="InterPro" id="IPR029058">
    <property type="entry name" value="AB_hydrolase_fold"/>
</dbReference>
<dbReference type="PANTHER" id="PTHR43798:SF33">
    <property type="entry name" value="HYDROLASE, PUTATIVE (AFU_ORTHOLOGUE AFUA_2G14860)-RELATED"/>
    <property type="match status" value="1"/>
</dbReference>
<dbReference type="AlphaFoldDB" id="A0A1H0FY11"/>
<dbReference type="InterPro" id="IPR050266">
    <property type="entry name" value="AB_hydrolase_sf"/>
</dbReference>
<reference evidence="3" key="1">
    <citation type="submission" date="2016-10" db="EMBL/GenBank/DDBJ databases">
        <authorList>
            <person name="Varghese N."/>
            <person name="Submissions S."/>
        </authorList>
    </citation>
    <scope>NUCLEOTIDE SEQUENCE [LARGE SCALE GENOMIC DNA]</scope>
    <source>
        <strain evidence="3">DSM 45843</strain>
    </source>
</reference>
<keyword evidence="3" id="KW-1185">Reference proteome</keyword>
<dbReference type="Proteomes" id="UP000199088">
    <property type="component" value="Unassembled WGS sequence"/>
</dbReference>
<dbReference type="EMBL" id="FNIR01000003">
    <property type="protein sequence ID" value="SDN99547.1"/>
    <property type="molecule type" value="Genomic_DNA"/>
</dbReference>
<dbReference type="InterPro" id="IPR000639">
    <property type="entry name" value="Epox_hydrolase-like"/>
</dbReference>
<dbReference type="STRING" id="1052260.SAMN05660199_01072"/>
<proteinExistence type="predicted"/>
<accession>A0A1H0FY11</accession>
<dbReference type="InterPro" id="IPR000073">
    <property type="entry name" value="AB_hydrolase_1"/>
</dbReference>
<gene>
    <name evidence="2" type="ORF">SAMN05660199_01072</name>
</gene>
<dbReference type="PANTHER" id="PTHR43798">
    <property type="entry name" value="MONOACYLGLYCEROL LIPASE"/>
    <property type="match status" value="1"/>
</dbReference>
<feature type="domain" description="AB hydrolase-1" evidence="1">
    <location>
        <begin position="29"/>
        <end position="281"/>
    </location>
</feature>
<dbReference type="GO" id="GO:0003824">
    <property type="term" value="F:catalytic activity"/>
    <property type="evidence" value="ECO:0007669"/>
    <property type="project" value="InterPro"/>
</dbReference>
<dbReference type="GO" id="GO:0016020">
    <property type="term" value="C:membrane"/>
    <property type="evidence" value="ECO:0007669"/>
    <property type="project" value="TreeGrafter"/>
</dbReference>
<dbReference type="Gene3D" id="3.40.50.1820">
    <property type="entry name" value="alpha/beta hydrolase"/>
    <property type="match status" value="1"/>
</dbReference>
<organism evidence="2 3">
    <name type="scientific">Klenkia soli</name>
    <dbReference type="NCBI Taxonomy" id="1052260"/>
    <lineage>
        <taxon>Bacteria</taxon>
        <taxon>Bacillati</taxon>
        <taxon>Actinomycetota</taxon>
        <taxon>Actinomycetes</taxon>
        <taxon>Geodermatophilales</taxon>
        <taxon>Geodermatophilaceae</taxon>
        <taxon>Klenkia</taxon>
    </lineage>
</organism>
<protein>
    <submittedName>
        <fullName evidence="2">Pimeloyl-ACP methyl ester carboxylesterase</fullName>
    </submittedName>
</protein>
<dbReference type="Pfam" id="PF00561">
    <property type="entry name" value="Abhydrolase_1"/>
    <property type="match status" value="1"/>
</dbReference>
<sequence>MSRETLRTPPVDGFRLAVDVHGAASKERTVVLLHGWPGDRTDYRSVVPLLEGRARLVVPDLRGFGDSDRHAVAPVEGYSAQAQVRSVLGLLDHLGVPSAWFVGYDIGSRLVQHLLSTAPGRVLGAVLTPPLPGAAERMLAPAVQREFWYQTLHRLPLSDDLLDGHPDAVRAYLGHIWQHWSGEGFDLPGADLDRLVDRYGRPGAFSASVGWYRSRVGSAAGAGAETGPAPEDRVQVPVEVVWPGQDPLFPAEWSDRLGEWYSDVALTHVPASGHFVPLEAPDAVADAVLRLWERAGS</sequence>
<dbReference type="SUPFAM" id="SSF53474">
    <property type="entry name" value="alpha/beta-Hydrolases"/>
    <property type="match status" value="1"/>
</dbReference>
<evidence type="ECO:0000259" key="1">
    <source>
        <dbReference type="Pfam" id="PF00561"/>
    </source>
</evidence>